<dbReference type="OrthoDB" id="4802815at2"/>
<dbReference type="RefSeq" id="WP_152582900.1">
    <property type="nucleotide sequence ID" value="NZ_VIKT02000002.1"/>
</dbReference>
<gene>
    <name evidence="1" type="ORF">FK219_001865</name>
</gene>
<dbReference type="AlphaFoldDB" id="A0A9E5ME02"/>
<reference evidence="1 2" key="2">
    <citation type="submission" date="2020-03" db="EMBL/GenBank/DDBJ databases">
        <title>Chryseoglobus sp. isolated from a deep-sea seamount.</title>
        <authorList>
            <person name="Zhang D.-C."/>
        </authorList>
    </citation>
    <scope>NUCLEOTIDE SEQUENCE [LARGE SCALE GENOMIC DNA]</scope>
    <source>
        <strain evidence="1 2">KN1116</strain>
    </source>
</reference>
<dbReference type="EMBL" id="VIKT02000002">
    <property type="protein sequence ID" value="NHF61997.1"/>
    <property type="molecule type" value="Genomic_DNA"/>
</dbReference>
<proteinExistence type="predicted"/>
<organism evidence="1 2">
    <name type="scientific">Microcella pacifica</name>
    <dbReference type="NCBI Taxonomy" id="2591847"/>
    <lineage>
        <taxon>Bacteria</taxon>
        <taxon>Bacillati</taxon>
        <taxon>Actinomycetota</taxon>
        <taxon>Actinomycetes</taxon>
        <taxon>Micrococcales</taxon>
        <taxon>Microbacteriaceae</taxon>
        <taxon>Microcella</taxon>
    </lineage>
</organism>
<reference evidence="1 2" key="1">
    <citation type="submission" date="2019-06" db="EMBL/GenBank/DDBJ databases">
        <authorList>
            <person name="De-Chao Zhang Q."/>
        </authorList>
    </citation>
    <scope>NUCLEOTIDE SEQUENCE [LARGE SCALE GENOMIC DNA]</scope>
    <source>
        <strain evidence="1 2">KN1116</strain>
    </source>
</reference>
<sequence>MTSSTPLRLTDTEMRAAALDGELLPLGASYLPLDVPLDPRTRLMALAPALGDDRIIIAARCAAWVWGWTESACPTLCCCVSSRHRIPSTARRTLAAREVVIELDEIARLDGVAITTPLRTLVDLARHDEGDDLPRLLASALQETAVTRGLSAECIDEALRRRPTAAHTRRARVRLRQASAEAAQPLLTR</sequence>
<evidence type="ECO:0000313" key="2">
    <source>
        <dbReference type="Proteomes" id="UP000818266"/>
    </source>
</evidence>
<keyword evidence="2" id="KW-1185">Reference proteome</keyword>
<evidence type="ECO:0008006" key="3">
    <source>
        <dbReference type="Google" id="ProtNLM"/>
    </source>
</evidence>
<comment type="caution">
    <text evidence="1">The sequence shown here is derived from an EMBL/GenBank/DDBJ whole genome shotgun (WGS) entry which is preliminary data.</text>
</comment>
<evidence type="ECO:0000313" key="1">
    <source>
        <dbReference type="EMBL" id="NHF61997.1"/>
    </source>
</evidence>
<dbReference type="Proteomes" id="UP000818266">
    <property type="component" value="Unassembled WGS sequence"/>
</dbReference>
<accession>A0A9E5ME02</accession>
<name>A0A9E5ME02_9MICO</name>
<protein>
    <recommendedName>
        <fullName evidence="3">AbiEi antitoxin C-terminal domain-containing protein</fullName>
    </recommendedName>
</protein>